<feature type="non-terminal residue" evidence="2">
    <location>
        <position position="1"/>
    </location>
</feature>
<evidence type="ECO:0000256" key="1">
    <source>
        <dbReference type="SAM" id="Phobius"/>
    </source>
</evidence>
<feature type="non-terminal residue" evidence="2">
    <location>
        <position position="164"/>
    </location>
</feature>
<evidence type="ECO:0008006" key="4">
    <source>
        <dbReference type="Google" id="ProtNLM"/>
    </source>
</evidence>
<evidence type="ECO:0000313" key="3">
    <source>
        <dbReference type="Proteomes" id="UP001328107"/>
    </source>
</evidence>
<organism evidence="2 3">
    <name type="scientific">Pristionchus mayeri</name>
    <dbReference type="NCBI Taxonomy" id="1317129"/>
    <lineage>
        <taxon>Eukaryota</taxon>
        <taxon>Metazoa</taxon>
        <taxon>Ecdysozoa</taxon>
        <taxon>Nematoda</taxon>
        <taxon>Chromadorea</taxon>
        <taxon>Rhabditida</taxon>
        <taxon>Rhabditina</taxon>
        <taxon>Diplogasteromorpha</taxon>
        <taxon>Diplogasteroidea</taxon>
        <taxon>Neodiplogasteridae</taxon>
        <taxon>Pristionchus</taxon>
    </lineage>
</organism>
<dbReference type="PANTHER" id="PTHR46273:SF11">
    <property type="entry name" value="G-PROTEIN COUPLED RECEPTORS FAMILY 1 PROFILE DOMAIN-CONTAINING PROTEIN"/>
    <property type="match status" value="1"/>
</dbReference>
<dbReference type="AlphaFoldDB" id="A0AAN4Z9G4"/>
<dbReference type="GO" id="GO:0005886">
    <property type="term" value="C:plasma membrane"/>
    <property type="evidence" value="ECO:0007669"/>
    <property type="project" value="TreeGrafter"/>
</dbReference>
<name>A0AAN4Z9G4_9BILA</name>
<keyword evidence="1" id="KW-1133">Transmembrane helix</keyword>
<dbReference type="Proteomes" id="UP001328107">
    <property type="component" value="Unassembled WGS sequence"/>
</dbReference>
<feature type="transmembrane region" description="Helical" evidence="1">
    <location>
        <begin position="29"/>
        <end position="55"/>
    </location>
</feature>
<dbReference type="GO" id="GO:0008528">
    <property type="term" value="F:G protein-coupled peptide receptor activity"/>
    <property type="evidence" value="ECO:0007669"/>
    <property type="project" value="TreeGrafter"/>
</dbReference>
<keyword evidence="1" id="KW-0812">Transmembrane</keyword>
<dbReference type="Gene3D" id="1.20.1070.10">
    <property type="entry name" value="Rhodopsin 7-helix transmembrane proteins"/>
    <property type="match status" value="1"/>
</dbReference>
<keyword evidence="3" id="KW-1185">Reference proteome</keyword>
<feature type="transmembrane region" description="Helical" evidence="1">
    <location>
        <begin position="76"/>
        <end position="100"/>
    </location>
</feature>
<evidence type="ECO:0000313" key="2">
    <source>
        <dbReference type="EMBL" id="GMR33747.1"/>
    </source>
</evidence>
<comment type="caution">
    <text evidence="2">The sequence shown here is derived from an EMBL/GenBank/DDBJ whole genome shotgun (WGS) entry which is preliminary data.</text>
</comment>
<dbReference type="InterPro" id="IPR053219">
    <property type="entry name" value="GPCR_Dmsr-1"/>
</dbReference>
<reference evidence="3" key="1">
    <citation type="submission" date="2022-10" db="EMBL/GenBank/DDBJ databases">
        <title>Genome assembly of Pristionchus species.</title>
        <authorList>
            <person name="Yoshida K."/>
            <person name="Sommer R.J."/>
        </authorList>
    </citation>
    <scope>NUCLEOTIDE SEQUENCE [LARGE SCALE GENOMIC DNA]</scope>
    <source>
        <strain evidence="3">RS5460</strain>
    </source>
</reference>
<sequence>LYATLLKWASDDLCLSFFFSEWTARSMHISVTLAILLHMAGVFHVVALSIVRYFTLKKLITGDNHIPWFSYRVCKMMILTIFFSVFLLAIPLSAMCIVARRDEKEDCVKRFAELAMIPTYELEMTDNELLVTFNFWMFHMCDKLVPSLFLCAMTWLIVRKFNQV</sequence>
<protein>
    <recommendedName>
        <fullName evidence="4">G protein-coupled receptor</fullName>
    </recommendedName>
</protein>
<dbReference type="SUPFAM" id="SSF81321">
    <property type="entry name" value="Family A G protein-coupled receptor-like"/>
    <property type="match status" value="1"/>
</dbReference>
<gene>
    <name evidence="2" type="ORF">PMAYCL1PPCAC_03942</name>
</gene>
<keyword evidence="1" id="KW-0472">Membrane</keyword>
<dbReference type="PANTHER" id="PTHR46273">
    <property type="entry name" value="MYOSUPPRESSIN RECEPTOR 1, ISOFORM B-RELATED"/>
    <property type="match status" value="1"/>
</dbReference>
<feature type="transmembrane region" description="Helical" evidence="1">
    <location>
        <begin position="136"/>
        <end position="158"/>
    </location>
</feature>
<proteinExistence type="predicted"/>
<accession>A0AAN4Z9G4</accession>
<dbReference type="EMBL" id="BTRK01000001">
    <property type="protein sequence ID" value="GMR33747.1"/>
    <property type="molecule type" value="Genomic_DNA"/>
</dbReference>